<keyword evidence="2" id="KW-1133">Transmembrane helix</keyword>
<comment type="caution">
    <text evidence="3">The sequence shown here is derived from an EMBL/GenBank/DDBJ whole genome shotgun (WGS) entry which is preliminary data.</text>
</comment>
<organism evidence="3 4">
    <name type="scientific">Stephanodiscus triporus</name>
    <dbReference type="NCBI Taxonomy" id="2934178"/>
    <lineage>
        <taxon>Eukaryota</taxon>
        <taxon>Sar</taxon>
        <taxon>Stramenopiles</taxon>
        <taxon>Ochrophyta</taxon>
        <taxon>Bacillariophyta</taxon>
        <taxon>Coscinodiscophyceae</taxon>
        <taxon>Thalassiosirophycidae</taxon>
        <taxon>Stephanodiscales</taxon>
        <taxon>Stephanodiscaceae</taxon>
        <taxon>Stephanodiscus</taxon>
    </lineage>
</organism>
<sequence>MADDNYWSLAALVLFRPCHPRCDPARRPPSPRIRSRSSLIVAGAIVIALLSLATRILTTAMEERRGPSSSSSFTSSFSEDIIDEIEYVEVPSGEVGVSRYAARVRSSGSGPTTATTTSTGGVSVRTWMALVASSDSPPGTRAAMEMSSTIASSPYASLLFEVPGTTWRDSDEVPFEFVLVDAPELSRFAGGGPDRDAFAEHFDDPSPSSCGEGEGGRRRRRRRLRRTVCSFENLGRDATLVSPVPLDDVDDATYSHLARFVREAPGGQVSEFWKKAASTYLDVLKRKDEDDGGDDGAGTWFSTNGMGVAWLHLRIDDRPKYYSYAPFKCLWKG</sequence>
<reference evidence="3 4" key="1">
    <citation type="submission" date="2024-10" db="EMBL/GenBank/DDBJ databases">
        <title>Updated reference genomes for cyclostephanoid diatoms.</title>
        <authorList>
            <person name="Roberts W.R."/>
            <person name="Alverson A.J."/>
        </authorList>
    </citation>
    <scope>NUCLEOTIDE SEQUENCE [LARGE SCALE GENOMIC DNA]</scope>
    <source>
        <strain evidence="3 4">AJA276-08</strain>
    </source>
</reference>
<proteinExistence type="predicted"/>
<accession>A0ABD3QIJ1</accession>
<evidence type="ECO:0000313" key="4">
    <source>
        <dbReference type="Proteomes" id="UP001530315"/>
    </source>
</evidence>
<keyword evidence="2" id="KW-0812">Transmembrane</keyword>
<keyword evidence="4" id="KW-1185">Reference proteome</keyword>
<feature type="region of interest" description="Disordered" evidence="1">
    <location>
        <begin position="196"/>
        <end position="221"/>
    </location>
</feature>
<keyword evidence="2" id="KW-0472">Membrane</keyword>
<dbReference type="Pfam" id="PF22086">
    <property type="entry name" value="DUF6940"/>
    <property type="match status" value="1"/>
</dbReference>
<feature type="transmembrane region" description="Helical" evidence="2">
    <location>
        <begin position="36"/>
        <end position="57"/>
    </location>
</feature>
<protein>
    <submittedName>
        <fullName evidence="3">Uncharacterized protein</fullName>
    </submittedName>
</protein>
<evidence type="ECO:0000256" key="1">
    <source>
        <dbReference type="SAM" id="MobiDB-lite"/>
    </source>
</evidence>
<dbReference type="Proteomes" id="UP001530315">
    <property type="component" value="Unassembled WGS sequence"/>
</dbReference>
<dbReference type="EMBL" id="JALLAZ020000219">
    <property type="protein sequence ID" value="KAL3800285.1"/>
    <property type="molecule type" value="Genomic_DNA"/>
</dbReference>
<name>A0ABD3QIJ1_9STRA</name>
<gene>
    <name evidence="3" type="ORF">ACHAW5_009867</name>
</gene>
<evidence type="ECO:0000313" key="3">
    <source>
        <dbReference type="EMBL" id="KAL3800285.1"/>
    </source>
</evidence>
<evidence type="ECO:0000256" key="2">
    <source>
        <dbReference type="SAM" id="Phobius"/>
    </source>
</evidence>
<dbReference type="InterPro" id="IPR054220">
    <property type="entry name" value="DUF6940"/>
</dbReference>
<dbReference type="AlphaFoldDB" id="A0ABD3QIJ1"/>